<protein>
    <submittedName>
        <fullName evidence="1">Uncharacterized protein</fullName>
    </submittedName>
</protein>
<evidence type="ECO:0000313" key="2">
    <source>
        <dbReference type="Proteomes" id="UP000254925"/>
    </source>
</evidence>
<name>A0A370H949_9HYPH</name>
<sequence length="136" mass="14717">MTEEEIEAVAEELAKIGGVSWYPGRAPGPLLRVVSERYRDRARVAIATLDRLRAGTSAIGSQQATEVSAQGPASGDQLQIGAIVVYRPPGDQRAIPCRVEKLDEGRAYLVPCPRPDVGWVSVENLVPVTADEQHRS</sequence>
<evidence type="ECO:0000313" key="1">
    <source>
        <dbReference type="EMBL" id="RDI52554.1"/>
    </source>
</evidence>
<proteinExistence type="predicted"/>
<organism evidence="1 2">
    <name type="scientific">Microvirga subterranea</name>
    <dbReference type="NCBI Taxonomy" id="186651"/>
    <lineage>
        <taxon>Bacteria</taxon>
        <taxon>Pseudomonadati</taxon>
        <taxon>Pseudomonadota</taxon>
        <taxon>Alphaproteobacteria</taxon>
        <taxon>Hyphomicrobiales</taxon>
        <taxon>Methylobacteriaceae</taxon>
        <taxon>Microvirga</taxon>
    </lineage>
</organism>
<keyword evidence="2" id="KW-1185">Reference proteome</keyword>
<gene>
    <name evidence="1" type="ORF">DES45_11415</name>
</gene>
<dbReference type="RefSeq" id="WP_114772738.1">
    <property type="nucleotide sequence ID" value="NZ_QQBB01000014.1"/>
</dbReference>
<comment type="caution">
    <text evidence="1">The sequence shown here is derived from an EMBL/GenBank/DDBJ whole genome shotgun (WGS) entry which is preliminary data.</text>
</comment>
<dbReference type="EMBL" id="QQBB01000014">
    <property type="protein sequence ID" value="RDI52554.1"/>
    <property type="molecule type" value="Genomic_DNA"/>
</dbReference>
<reference evidence="1 2" key="1">
    <citation type="submission" date="2018-07" db="EMBL/GenBank/DDBJ databases">
        <title>Genomic Encyclopedia of Type Strains, Phase IV (KMG-IV): sequencing the most valuable type-strain genomes for metagenomic binning, comparative biology and taxonomic classification.</title>
        <authorList>
            <person name="Goeker M."/>
        </authorList>
    </citation>
    <scope>NUCLEOTIDE SEQUENCE [LARGE SCALE GENOMIC DNA]</scope>
    <source>
        <strain evidence="1 2">DSM 14364</strain>
    </source>
</reference>
<accession>A0A370H949</accession>
<dbReference type="OrthoDB" id="1701818at2"/>
<dbReference type="AlphaFoldDB" id="A0A370H949"/>
<dbReference type="Proteomes" id="UP000254925">
    <property type="component" value="Unassembled WGS sequence"/>
</dbReference>